<protein>
    <submittedName>
        <fullName evidence="2">Uncharacterized protein</fullName>
    </submittedName>
</protein>
<proteinExistence type="predicted"/>
<evidence type="ECO:0000313" key="2">
    <source>
        <dbReference type="EMBL" id="KJE98418.1"/>
    </source>
</evidence>
<organism evidence="2 3">
    <name type="scientific">Capsaspora owczarzaki (strain ATCC 30864)</name>
    <dbReference type="NCBI Taxonomy" id="595528"/>
    <lineage>
        <taxon>Eukaryota</taxon>
        <taxon>Filasterea</taxon>
        <taxon>Capsaspora</taxon>
    </lineage>
</organism>
<gene>
    <name evidence="2" type="ORF">CAOG_010239</name>
</gene>
<evidence type="ECO:0000313" key="3">
    <source>
        <dbReference type="Proteomes" id="UP000008743"/>
    </source>
</evidence>
<dbReference type="InParanoid" id="A0A0D2WZ12"/>
<feature type="compositionally biased region" description="Basic and acidic residues" evidence="1">
    <location>
        <begin position="96"/>
        <end position="128"/>
    </location>
</feature>
<reference evidence="3" key="1">
    <citation type="submission" date="2011-02" db="EMBL/GenBank/DDBJ databases">
        <title>The Genome Sequence of Capsaspora owczarzaki ATCC 30864.</title>
        <authorList>
            <person name="Russ C."/>
            <person name="Cuomo C."/>
            <person name="Burger G."/>
            <person name="Gray M.W."/>
            <person name="Holland P.W.H."/>
            <person name="King N."/>
            <person name="Lang F.B.F."/>
            <person name="Roger A.J."/>
            <person name="Ruiz-Trillo I."/>
            <person name="Young S.K."/>
            <person name="Zeng Q."/>
            <person name="Gargeya S."/>
            <person name="Alvarado L."/>
            <person name="Berlin A."/>
            <person name="Chapman S.B."/>
            <person name="Chen Z."/>
            <person name="Freedman E."/>
            <person name="Gellesch M."/>
            <person name="Goldberg J."/>
            <person name="Griggs A."/>
            <person name="Gujja S."/>
            <person name="Heilman E."/>
            <person name="Heiman D."/>
            <person name="Howarth C."/>
            <person name="Mehta T."/>
            <person name="Neiman D."/>
            <person name="Pearson M."/>
            <person name="Roberts A."/>
            <person name="Saif S."/>
            <person name="Shea T."/>
            <person name="Shenoy N."/>
            <person name="Sisk P."/>
            <person name="Stolte C."/>
            <person name="Sykes S."/>
            <person name="White J."/>
            <person name="Yandava C."/>
            <person name="Haas B."/>
            <person name="Nusbaum C."/>
            <person name="Birren B."/>
        </authorList>
    </citation>
    <scope>NUCLEOTIDE SEQUENCE</scope>
    <source>
        <strain evidence="3">ATCC 30864</strain>
    </source>
</reference>
<feature type="compositionally biased region" description="Low complexity" evidence="1">
    <location>
        <begin position="65"/>
        <end position="79"/>
    </location>
</feature>
<keyword evidence="3" id="KW-1185">Reference proteome</keyword>
<accession>A0A0D2WZ12</accession>
<feature type="region of interest" description="Disordered" evidence="1">
    <location>
        <begin position="28"/>
        <end position="159"/>
    </location>
</feature>
<evidence type="ECO:0000256" key="1">
    <source>
        <dbReference type="SAM" id="MobiDB-lite"/>
    </source>
</evidence>
<sequence>MATSATSSPVPGAALSLSHFSQFTRLLQNSRKKQPCGSQPAAIASAERADEKDSFEEDEPAHHVQLSLSQSTPSSLAAPKPVMKMFQLPPPPHHIPSMDRLVESRSEADETLARSESRSSAIVRDDSTHSSGHSRPQQQQQQQQIGAARTDSAADWRSI</sequence>
<dbReference type="Proteomes" id="UP000008743">
    <property type="component" value="Unassembled WGS sequence"/>
</dbReference>
<dbReference type="EMBL" id="KE346421">
    <property type="protein sequence ID" value="KJE98418.1"/>
    <property type="molecule type" value="Genomic_DNA"/>
</dbReference>
<name>A0A0D2WZ12_CAPO3</name>
<dbReference type="AlphaFoldDB" id="A0A0D2WZ12"/>